<dbReference type="eggNOG" id="COG2846">
    <property type="taxonomic scope" value="Bacteria"/>
</dbReference>
<keyword evidence="3" id="KW-1185">Reference proteome</keyword>
<name>D5V635_ARCNC</name>
<dbReference type="Proteomes" id="UP000000939">
    <property type="component" value="Chromosome"/>
</dbReference>
<dbReference type="PANTHER" id="PTHR39966">
    <property type="entry name" value="BLL2471 PROTEIN-RELATED"/>
    <property type="match status" value="1"/>
</dbReference>
<dbReference type="OrthoDB" id="9792554at2"/>
<dbReference type="EMBL" id="CP001999">
    <property type="protein sequence ID" value="ADG93202.1"/>
    <property type="molecule type" value="Genomic_DNA"/>
</dbReference>
<dbReference type="Pfam" id="PF01814">
    <property type="entry name" value="Hemerythrin"/>
    <property type="match status" value="1"/>
</dbReference>
<dbReference type="HOGENOM" id="CLU_127112_0_0_7"/>
<accession>D5V635</accession>
<evidence type="ECO:0000259" key="1">
    <source>
        <dbReference type="Pfam" id="PF01814"/>
    </source>
</evidence>
<feature type="domain" description="Hemerythrin-like" evidence="1">
    <location>
        <begin position="5"/>
        <end position="126"/>
    </location>
</feature>
<dbReference type="RefSeq" id="WP_013135347.1">
    <property type="nucleotide sequence ID" value="NC_014166.1"/>
</dbReference>
<protein>
    <submittedName>
        <fullName evidence="2">Hemerythrin HHE cation binding domain protein</fullName>
    </submittedName>
</protein>
<sequence>MTIKEYMAHNHKECDELLAQLENEVENENWDEVSKLNEEFKHETLKHFDIEESYLFPMFDEKSANGGCGPTKVMKMEHDQARSIFPKIEEAIKDKDSDRFFGLSESLMILIQQHNSKEEQMLYTMIQNIFNSDNDTIVEKLQSYEF</sequence>
<dbReference type="Gene3D" id="1.20.120.520">
    <property type="entry name" value="nmb1532 protein domain like"/>
    <property type="match status" value="1"/>
</dbReference>
<gene>
    <name evidence="2" type="ordered locus">Arnit_1547</name>
</gene>
<evidence type="ECO:0000313" key="2">
    <source>
        <dbReference type="EMBL" id="ADG93202.1"/>
    </source>
</evidence>
<dbReference type="STRING" id="572480.Arnit_1547"/>
<evidence type="ECO:0000313" key="3">
    <source>
        <dbReference type="Proteomes" id="UP000000939"/>
    </source>
</evidence>
<dbReference type="InterPro" id="IPR012312">
    <property type="entry name" value="Hemerythrin-like"/>
</dbReference>
<dbReference type="AlphaFoldDB" id="D5V635"/>
<dbReference type="GO" id="GO:0005886">
    <property type="term" value="C:plasma membrane"/>
    <property type="evidence" value="ECO:0007669"/>
    <property type="project" value="TreeGrafter"/>
</dbReference>
<organism evidence="2 3">
    <name type="scientific">Arcobacter nitrofigilis (strain ATCC 33309 / DSM 7299 / CCUG 15893 / LMG 7604 / NCTC 12251 / CI)</name>
    <name type="common">Campylobacter nitrofigilis</name>
    <dbReference type="NCBI Taxonomy" id="572480"/>
    <lineage>
        <taxon>Bacteria</taxon>
        <taxon>Pseudomonadati</taxon>
        <taxon>Campylobacterota</taxon>
        <taxon>Epsilonproteobacteria</taxon>
        <taxon>Campylobacterales</taxon>
        <taxon>Arcobacteraceae</taxon>
        <taxon>Arcobacter</taxon>
    </lineage>
</organism>
<proteinExistence type="predicted"/>
<dbReference type="KEGG" id="ant:Arnit_1547"/>
<reference evidence="2 3" key="1">
    <citation type="journal article" date="2010" name="Stand. Genomic Sci.">
        <title>Complete genome sequence of Arcobacter nitrofigilis type strain (CI).</title>
        <authorList>
            <person name="Pati A."/>
            <person name="Gronow S."/>
            <person name="Lapidus A."/>
            <person name="Copeland A."/>
            <person name="Glavina Del Rio T."/>
            <person name="Nolan M."/>
            <person name="Lucas S."/>
            <person name="Tice H."/>
            <person name="Cheng J.F."/>
            <person name="Han C."/>
            <person name="Chertkov O."/>
            <person name="Bruce D."/>
            <person name="Tapia R."/>
            <person name="Goodwin L."/>
            <person name="Pitluck S."/>
            <person name="Liolios K."/>
            <person name="Ivanova N."/>
            <person name="Mavromatis K."/>
            <person name="Chen A."/>
            <person name="Palaniappan K."/>
            <person name="Land M."/>
            <person name="Hauser L."/>
            <person name="Chang Y.J."/>
            <person name="Jeffries C.D."/>
            <person name="Detter J.C."/>
            <person name="Rohde M."/>
            <person name="Goker M."/>
            <person name="Bristow J."/>
            <person name="Eisen J.A."/>
            <person name="Markowitz V."/>
            <person name="Hugenholtz P."/>
            <person name="Klenk H.P."/>
            <person name="Kyrpides N.C."/>
        </authorList>
    </citation>
    <scope>NUCLEOTIDE SEQUENCE [LARGE SCALE GENOMIC DNA]</scope>
    <source>
        <strain evidence="3">ATCC 33309 / DSM 7299 / CCUG 15893 / LMG 7604 / NCTC 12251 / CI</strain>
    </source>
</reference>
<dbReference type="PANTHER" id="PTHR39966:SF3">
    <property type="entry name" value="DUF438 DOMAIN-CONTAINING PROTEIN"/>
    <property type="match status" value="1"/>
</dbReference>